<name>A0A1M7S3U7_9ACTN</name>
<gene>
    <name evidence="2" type="ORF">SAMN05660350_00463</name>
</gene>
<feature type="compositionally biased region" description="Basic and acidic residues" evidence="1">
    <location>
        <begin position="257"/>
        <end position="268"/>
    </location>
</feature>
<reference evidence="2 3" key="1">
    <citation type="submission" date="2016-12" db="EMBL/GenBank/DDBJ databases">
        <authorList>
            <person name="Song W.-J."/>
            <person name="Kurnit D.M."/>
        </authorList>
    </citation>
    <scope>NUCLEOTIDE SEQUENCE [LARGE SCALE GENOMIC DNA]</scope>
    <source>
        <strain evidence="2 3">DSM 43162</strain>
    </source>
</reference>
<feature type="region of interest" description="Disordered" evidence="1">
    <location>
        <begin position="257"/>
        <end position="278"/>
    </location>
</feature>
<organism evidence="2 3">
    <name type="scientific">Geodermatophilus obscurus</name>
    <dbReference type="NCBI Taxonomy" id="1861"/>
    <lineage>
        <taxon>Bacteria</taxon>
        <taxon>Bacillati</taxon>
        <taxon>Actinomycetota</taxon>
        <taxon>Actinomycetes</taxon>
        <taxon>Geodermatophilales</taxon>
        <taxon>Geodermatophilaceae</taxon>
        <taxon>Geodermatophilus</taxon>
    </lineage>
</organism>
<dbReference type="AlphaFoldDB" id="A0A1M7S3U7"/>
<accession>A0A1M7S3U7</accession>
<sequence>MVAGVSPDLAQLCQRANINLFWPYSKWIAQMAALIPSGEPVQWAAKWSGTWESFALLTERRVILKQGFAVPITVPYHRVQRFELKLGLFGHTLTLSYAPDGDRGSKTGEMLANAKVGGLRFTDDADRERLVRAIRLAAGLTEPGASTTTATLGMEIAAAFFGVDEQRPGTATRRTEGTPAEPAASTSRISRDAVRETLTAGRIAALRRAERIAGREGNDDAAKAARAAREKLGDVGAEELPIRDYDSLSTQDAIKDAKGLGSAHDRTVDPSSDADGNGRQPVFEVHILGPSGSGKTVFLASLFHRLRIRRPELAFYLKSDFDSSSYLNAVYNQVTDLEGGWPPSSQGVHEWNFTTVVQSAVNDFEPLAFRYLDYPGGVLTNPRAAQDESVQALVWRLRAASALLVLLDGQAMVALLEGDPRGARYMSFELTSSLEIAQQSRCPLHFAITKWDLLHGRYTLEQLRDRLLAEDNFADLIAAKAQDTPATIRLLPVSAVGYGFADSDATGGMHKTGQALRPVNVELPLLSVLPDFLQYAHTEITQRAAALTALSGQGPNGAGQAAPQSASPMARRLSAGALRATLAAQHPLLGLIPASVFEEAVGYGERLLKNRTARSSAGPTQHAADLMAARRDLHNDQQALRLLQDQCEHLITQFEEAHPASNLTQSALHHN</sequence>
<dbReference type="Proteomes" id="UP000184428">
    <property type="component" value="Unassembled WGS sequence"/>
</dbReference>
<dbReference type="InterPro" id="IPR027417">
    <property type="entry name" value="P-loop_NTPase"/>
</dbReference>
<dbReference type="EMBL" id="FRDM01000001">
    <property type="protein sequence ID" value="SHN53130.1"/>
    <property type="molecule type" value="Genomic_DNA"/>
</dbReference>
<evidence type="ECO:0000313" key="3">
    <source>
        <dbReference type="Proteomes" id="UP000184428"/>
    </source>
</evidence>
<dbReference type="SUPFAM" id="SSF52540">
    <property type="entry name" value="P-loop containing nucleoside triphosphate hydrolases"/>
    <property type="match status" value="1"/>
</dbReference>
<evidence type="ECO:0000256" key="1">
    <source>
        <dbReference type="SAM" id="MobiDB-lite"/>
    </source>
</evidence>
<dbReference type="Gene3D" id="3.40.50.300">
    <property type="entry name" value="P-loop containing nucleotide triphosphate hydrolases"/>
    <property type="match status" value="1"/>
</dbReference>
<proteinExistence type="predicted"/>
<evidence type="ECO:0000313" key="2">
    <source>
        <dbReference type="EMBL" id="SHN53130.1"/>
    </source>
</evidence>
<dbReference type="RefSeq" id="WP_175561249.1">
    <property type="nucleotide sequence ID" value="NZ_FRDM01000001.1"/>
</dbReference>
<protein>
    <submittedName>
        <fullName evidence="2">Uncharacterized protein</fullName>
    </submittedName>
</protein>
<feature type="region of interest" description="Disordered" evidence="1">
    <location>
        <begin position="165"/>
        <end position="192"/>
    </location>
</feature>